<evidence type="ECO:0000259" key="2">
    <source>
        <dbReference type="Pfam" id="PF10545"/>
    </source>
</evidence>
<proteinExistence type="predicted"/>
<evidence type="ECO:0000313" key="4">
    <source>
        <dbReference type="Proteomes" id="UP001458880"/>
    </source>
</evidence>
<protein>
    <submittedName>
        <fullName evidence="3">Alcohol dehydrogenase transcription factor Myb/SANT-like</fullName>
    </submittedName>
</protein>
<dbReference type="Proteomes" id="UP001458880">
    <property type="component" value="Unassembled WGS sequence"/>
</dbReference>
<dbReference type="EMBL" id="JASPKY010000500">
    <property type="protein sequence ID" value="KAK9694841.1"/>
    <property type="molecule type" value="Genomic_DNA"/>
</dbReference>
<dbReference type="Pfam" id="PF10545">
    <property type="entry name" value="MADF_DNA_bdg"/>
    <property type="match status" value="1"/>
</dbReference>
<name>A0AAW1IXM4_POPJA</name>
<feature type="region of interest" description="Disordered" evidence="1">
    <location>
        <begin position="96"/>
        <end position="211"/>
    </location>
</feature>
<feature type="compositionally biased region" description="Polar residues" evidence="1">
    <location>
        <begin position="157"/>
        <end position="209"/>
    </location>
</feature>
<evidence type="ECO:0000256" key="1">
    <source>
        <dbReference type="SAM" id="MobiDB-lite"/>
    </source>
</evidence>
<gene>
    <name evidence="3" type="ORF">QE152_g33251</name>
</gene>
<organism evidence="3 4">
    <name type="scientific">Popillia japonica</name>
    <name type="common">Japanese beetle</name>
    <dbReference type="NCBI Taxonomy" id="7064"/>
    <lineage>
        <taxon>Eukaryota</taxon>
        <taxon>Metazoa</taxon>
        <taxon>Ecdysozoa</taxon>
        <taxon>Arthropoda</taxon>
        <taxon>Hexapoda</taxon>
        <taxon>Insecta</taxon>
        <taxon>Pterygota</taxon>
        <taxon>Neoptera</taxon>
        <taxon>Endopterygota</taxon>
        <taxon>Coleoptera</taxon>
        <taxon>Polyphaga</taxon>
        <taxon>Scarabaeiformia</taxon>
        <taxon>Scarabaeidae</taxon>
        <taxon>Rutelinae</taxon>
        <taxon>Popillia</taxon>
    </lineage>
</organism>
<dbReference type="AlphaFoldDB" id="A0AAW1IXM4"/>
<dbReference type="PANTHER" id="PTHR21505">
    <property type="entry name" value="MADF DOMAIN-CONTAINING PROTEIN-RELATED"/>
    <property type="match status" value="1"/>
</dbReference>
<sequence>MVFKWKDDHTPLVLSLMKDRQCLWNTKADTYKNKVHRENALKEIVKELNIQDVTVEDIKLKIKTIRPDDVYVPKLFWYKQADTFLHAVCIPRSSTGTAVPRRKRALSPQIYAEDDTEEGNDPDIKDTPEATGDSLPAEGNDPDIKDTPEATGDSLPAVTNNGIVSNNETPLSQQSKRSRQTIPELSQQSKRSRQTIPEANLNTPSSSRRLNLPGIPAVERAIDKLGTIASHNIETDNEFDHFCRSLAVLLKKMHLDRALMCQTKLENVMTEEHMYLFSMEHALSNTSTAVPSPYTVYSSNSDITTSAATPPYTVYSSNSDITTSAATPIMYI</sequence>
<comment type="caution">
    <text evidence="3">The sequence shown here is derived from an EMBL/GenBank/DDBJ whole genome shotgun (WGS) entry which is preliminary data.</text>
</comment>
<feature type="domain" description="MADF" evidence="2">
    <location>
        <begin position="16"/>
        <end position="66"/>
    </location>
</feature>
<dbReference type="PANTHER" id="PTHR21505:SF8">
    <property type="entry name" value="DPT-YFP REPRESSOR BY OVEREXPRESSION, ISOFORM D-RELATED"/>
    <property type="match status" value="1"/>
</dbReference>
<feature type="compositionally biased region" description="Acidic residues" evidence="1">
    <location>
        <begin position="112"/>
        <end position="121"/>
    </location>
</feature>
<dbReference type="InterPro" id="IPR006578">
    <property type="entry name" value="MADF-dom"/>
</dbReference>
<keyword evidence="4" id="KW-1185">Reference proteome</keyword>
<evidence type="ECO:0000313" key="3">
    <source>
        <dbReference type="EMBL" id="KAK9694841.1"/>
    </source>
</evidence>
<reference evidence="3 4" key="1">
    <citation type="journal article" date="2024" name="BMC Genomics">
        <title>De novo assembly and annotation of Popillia japonica's genome with initial clues to its potential as an invasive pest.</title>
        <authorList>
            <person name="Cucini C."/>
            <person name="Boschi S."/>
            <person name="Funari R."/>
            <person name="Cardaioli E."/>
            <person name="Iannotti N."/>
            <person name="Marturano G."/>
            <person name="Paoli F."/>
            <person name="Bruttini M."/>
            <person name="Carapelli A."/>
            <person name="Frati F."/>
            <person name="Nardi F."/>
        </authorList>
    </citation>
    <scope>NUCLEOTIDE SEQUENCE [LARGE SCALE GENOMIC DNA]</scope>
    <source>
        <strain evidence="3">DMR45628</strain>
    </source>
</reference>
<accession>A0AAW1IXM4</accession>